<dbReference type="EMBL" id="BJHW01000001">
    <property type="protein sequence ID" value="GDY56580.1"/>
    <property type="molecule type" value="Genomic_DNA"/>
</dbReference>
<dbReference type="OrthoDB" id="3193269at2"/>
<proteinExistence type="predicted"/>
<dbReference type="Proteomes" id="UP000301309">
    <property type="component" value="Unassembled WGS sequence"/>
</dbReference>
<organism evidence="1 2">
    <name type="scientific">Streptomyces violaceusniger</name>
    <dbReference type="NCBI Taxonomy" id="68280"/>
    <lineage>
        <taxon>Bacteria</taxon>
        <taxon>Bacillati</taxon>
        <taxon>Actinomycetota</taxon>
        <taxon>Actinomycetes</taxon>
        <taxon>Kitasatosporales</taxon>
        <taxon>Streptomycetaceae</taxon>
        <taxon>Streptomyces</taxon>
        <taxon>Streptomyces violaceusniger group</taxon>
    </lineage>
</organism>
<evidence type="ECO:0000313" key="1">
    <source>
        <dbReference type="EMBL" id="GDY56580.1"/>
    </source>
</evidence>
<dbReference type="SUPFAM" id="SSF52540">
    <property type="entry name" value="P-loop containing nucleoside triphosphate hydrolases"/>
    <property type="match status" value="1"/>
</dbReference>
<dbReference type="InterPro" id="IPR027417">
    <property type="entry name" value="P-loop_NTPase"/>
</dbReference>
<gene>
    <name evidence="1" type="ORF">SVIO_072030</name>
</gene>
<protein>
    <submittedName>
        <fullName evidence="1">Uncharacterized protein</fullName>
    </submittedName>
</protein>
<accession>A0A4D4LBY7</accession>
<reference evidence="1 2" key="1">
    <citation type="journal article" date="2020" name="Int. J. Syst. Evol. Microbiol.">
        <title>Reclassification of Streptomyces castelarensis and Streptomyces sporoclivatus as later heterotypic synonyms of Streptomyces antimycoticus.</title>
        <authorList>
            <person name="Komaki H."/>
            <person name="Tamura T."/>
        </authorList>
    </citation>
    <scope>NUCLEOTIDE SEQUENCE [LARGE SCALE GENOMIC DNA]</scope>
    <source>
        <strain evidence="1 2">NBRC 13459</strain>
    </source>
</reference>
<evidence type="ECO:0000313" key="2">
    <source>
        <dbReference type="Proteomes" id="UP000301309"/>
    </source>
</evidence>
<name>A0A4D4LBY7_STRVO</name>
<sequence length="80" mass="8863">MNLAARMGTLEFFQLLDEQEVAHQEVHEAVRRVRDGGMKEVIIVRGGPGSGKSAIALELRRTLALEGWDVVHASGPRRSR</sequence>
<dbReference type="Gene3D" id="3.40.50.300">
    <property type="entry name" value="P-loop containing nucleotide triphosphate hydrolases"/>
    <property type="match status" value="1"/>
</dbReference>
<comment type="caution">
    <text evidence="1">The sequence shown here is derived from an EMBL/GenBank/DDBJ whole genome shotgun (WGS) entry which is preliminary data.</text>
</comment>
<dbReference type="AlphaFoldDB" id="A0A4D4LBY7"/>
<keyword evidence="2" id="KW-1185">Reference proteome</keyword>